<dbReference type="AlphaFoldDB" id="U3GYN2"/>
<dbReference type="KEGG" id="caz:CARG_02675"/>
<evidence type="ECO:0000313" key="1">
    <source>
        <dbReference type="EMBL" id="AGU14692.1"/>
    </source>
</evidence>
<dbReference type="EMBL" id="CP006365">
    <property type="protein sequence ID" value="AGU14692.1"/>
    <property type="molecule type" value="Genomic_DNA"/>
</dbReference>
<organism evidence="1 2">
    <name type="scientific">Corynebacterium argentoratense DSM 44202</name>
    <dbReference type="NCBI Taxonomy" id="1348662"/>
    <lineage>
        <taxon>Bacteria</taxon>
        <taxon>Bacillati</taxon>
        <taxon>Actinomycetota</taxon>
        <taxon>Actinomycetes</taxon>
        <taxon>Mycobacteriales</taxon>
        <taxon>Corynebacteriaceae</taxon>
        <taxon>Corynebacterium</taxon>
    </lineage>
</organism>
<sequence>MARNSNLAVDFAAGWLNSQLTAQPWWKEYSNTVTTAAGFLATVAAWVGSQAFAADPRVQTALLIVGFLLTVVGVKNTPNGWTQSQAAQLNAARADFIDSNHSCGGGQCSEGRYED</sequence>
<dbReference type="GeneID" id="78250671"/>
<gene>
    <name evidence="1" type="ORF">CARG_02675</name>
</gene>
<dbReference type="PATRIC" id="fig|1348662.3.peg.524"/>
<name>U3GYN2_9CORY</name>
<dbReference type="STRING" id="1348662.CARG_02675"/>
<evidence type="ECO:0008006" key="3">
    <source>
        <dbReference type="Google" id="ProtNLM"/>
    </source>
</evidence>
<accession>U3GYN2</accession>
<dbReference type="OrthoDB" id="4421491at2"/>
<reference evidence="1 2" key="1">
    <citation type="journal article" date="2013" name="Genome Announc.">
        <title>Whole-Genome Sequence of the Clinical Strain Corynebacterium argentoratense DSM 44202, Isolated from a Human Throat Specimen.</title>
        <authorList>
            <person name="Bomholt C."/>
            <person name="Glaub A."/>
            <person name="Gravermann K."/>
            <person name="Albersmeier A."/>
            <person name="Brinkrolf K."/>
            <person name="Ruckert C."/>
            <person name="Tauch A."/>
        </authorList>
    </citation>
    <scope>NUCLEOTIDE SEQUENCE [LARGE SCALE GENOMIC DNA]</scope>
    <source>
        <strain evidence="1">DSM 44202</strain>
    </source>
</reference>
<proteinExistence type="predicted"/>
<evidence type="ECO:0000313" key="2">
    <source>
        <dbReference type="Proteomes" id="UP000016943"/>
    </source>
</evidence>
<dbReference type="RefSeq" id="WP_020975839.1">
    <property type="nucleotide sequence ID" value="NC_022198.1"/>
</dbReference>
<protein>
    <recommendedName>
        <fullName evidence="3">Holin</fullName>
    </recommendedName>
</protein>
<keyword evidence="2" id="KW-1185">Reference proteome</keyword>
<dbReference type="Proteomes" id="UP000016943">
    <property type="component" value="Chromosome"/>
</dbReference>
<dbReference type="HOGENOM" id="CLU_2104861_0_0_11"/>